<feature type="compositionally biased region" description="Polar residues" evidence="1">
    <location>
        <begin position="117"/>
        <end position="132"/>
    </location>
</feature>
<gene>
    <name evidence="2" type="ORF">TWF481_006333</name>
</gene>
<feature type="compositionally biased region" description="Basic and acidic residues" evidence="1">
    <location>
        <begin position="65"/>
        <end position="76"/>
    </location>
</feature>
<name>A0AAV9WGG0_9PEZI</name>
<protein>
    <submittedName>
        <fullName evidence="2">Uncharacterized protein</fullName>
    </submittedName>
</protein>
<feature type="compositionally biased region" description="Polar residues" evidence="1">
    <location>
        <begin position="47"/>
        <end position="63"/>
    </location>
</feature>
<feature type="compositionally biased region" description="Basic and acidic residues" evidence="1">
    <location>
        <begin position="93"/>
        <end position="105"/>
    </location>
</feature>
<comment type="caution">
    <text evidence="2">The sequence shown here is derived from an EMBL/GenBank/DDBJ whole genome shotgun (WGS) entry which is preliminary data.</text>
</comment>
<dbReference type="EMBL" id="JAVHJL010000003">
    <property type="protein sequence ID" value="KAK6507912.1"/>
    <property type="molecule type" value="Genomic_DNA"/>
</dbReference>
<dbReference type="Proteomes" id="UP001370758">
    <property type="component" value="Unassembled WGS sequence"/>
</dbReference>
<evidence type="ECO:0000313" key="3">
    <source>
        <dbReference type="Proteomes" id="UP001370758"/>
    </source>
</evidence>
<reference evidence="2 3" key="1">
    <citation type="submission" date="2023-08" db="EMBL/GenBank/DDBJ databases">
        <authorList>
            <person name="Palmer J.M."/>
        </authorList>
    </citation>
    <scope>NUCLEOTIDE SEQUENCE [LARGE SCALE GENOMIC DNA]</scope>
    <source>
        <strain evidence="2 3">TWF481</strain>
    </source>
</reference>
<feature type="region of interest" description="Disordered" evidence="1">
    <location>
        <begin position="1"/>
        <end position="159"/>
    </location>
</feature>
<accession>A0AAV9WGG0</accession>
<proteinExistence type="predicted"/>
<sequence>MERSKWRNIFKRNGHTKDPDGGRSSGLSRKPQPVEGPEQPALGTDSGVKTTSGNILNSDSLDSGLSHKLELAKDPKQVTLETDSRPAASGNNSDRDSELPRKPELVESAEQPAPGTKSGTEAVNDSLVTKLSANDENKGGNAFHNTGNSIALQAGVIEG</sequence>
<evidence type="ECO:0000313" key="2">
    <source>
        <dbReference type="EMBL" id="KAK6507912.1"/>
    </source>
</evidence>
<keyword evidence="3" id="KW-1185">Reference proteome</keyword>
<evidence type="ECO:0000256" key="1">
    <source>
        <dbReference type="SAM" id="MobiDB-lite"/>
    </source>
</evidence>
<organism evidence="2 3">
    <name type="scientific">Arthrobotrys musiformis</name>
    <dbReference type="NCBI Taxonomy" id="47236"/>
    <lineage>
        <taxon>Eukaryota</taxon>
        <taxon>Fungi</taxon>
        <taxon>Dikarya</taxon>
        <taxon>Ascomycota</taxon>
        <taxon>Pezizomycotina</taxon>
        <taxon>Orbiliomycetes</taxon>
        <taxon>Orbiliales</taxon>
        <taxon>Orbiliaceae</taxon>
        <taxon>Arthrobotrys</taxon>
    </lineage>
</organism>
<feature type="compositionally biased region" description="Basic residues" evidence="1">
    <location>
        <begin position="1"/>
        <end position="14"/>
    </location>
</feature>
<dbReference type="AlphaFoldDB" id="A0AAV9WGG0"/>